<feature type="domain" description="Peptidase M3A/M3B catalytic" evidence="10">
    <location>
        <begin position="130"/>
        <end position="586"/>
    </location>
</feature>
<dbReference type="GO" id="GO:0005829">
    <property type="term" value="C:cytosol"/>
    <property type="evidence" value="ECO:0007669"/>
    <property type="project" value="UniProtKB-ARBA"/>
</dbReference>
<keyword evidence="13" id="KW-1185">Reference proteome</keyword>
<feature type="domain" description="Oligopeptidase A N-terminal" evidence="11">
    <location>
        <begin position="1"/>
        <end position="47"/>
    </location>
</feature>
<evidence type="ECO:0000256" key="8">
    <source>
        <dbReference type="ARBA" id="ARBA00026100"/>
    </source>
</evidence>
<dbReference type="Pfam" id="PF19310">
    <property type="entry name" value="TOP_N"/>
    <property type="match status" value="1"/>
</dbReference>
<keyword evidence="6 9" id="KW-0482">Metalloprotease</keyword>
<keyword evidence="4 9" id="KW-0378">Hydrolase</keyword>
<name>A0A168Q7W1_ABSGL</name>
<evidence type="ECO:0000313" key="13">
    <source>
        <dbReference type="Proteomes" id="UP000078561"/>
    </source>
</evidence>
<dbReference type="CDD" id="cd06456">
    <property type="entry name" value="M3A_DCP"/>
    <property type="match status" value="1"/>
</dbReference>
<dbReference type="InterPro" id="IPR024077">
    <property type="entry name" value="Neurolysin/TOP_dom2"/>
</dbReference>
<dbReference type="InterPro" id="IPR001567">
    <property type="entry name" value="Pept_M3A_M3B_dom"/>
</dbReference>
<evidence type="ECO:0000256" key="5">
    <source>
        <dbReference type="ARBA" id="ARBA00022833"/>
    </source>
</evidence>
<gene>
    <name evidence="12" type="primary">ABSGL_09681.1 scaffold 11583</name>
</gene>
<protein>
    <recommendedName>
        <fullName evidence="8">oligopeptidase A</fullName>
        <ecNumber evidence="8">3.4.24.70</ecNumber>
    </recommendedName>
</protein>
<keyword evidence="2 9" id="KW-0645">Protease</keyword>
<evidence type="ECO:0000256" key="9">
    <source>
        <dbReference type="RuleBase" id="RU003435"/>
    </source>
</evidence>
<dbReference type="Pfam" id="PF01432">
    <property type="entry name" value="Peptidase_M3"/>
    <property type="match status" value="1"/>
</dbReference>
<evidence type="ECO:0000256" key="2">
    <source>
        <dbReference type="ARBA" id="ARBA00022670"/>
    </source>
</evidence>
<proteinExistence type="inferred from homology"/>
<organism evidence="12">
    <name type="scientific">Absidia glauca</name>
    <name type="common">Pin mould</name>
    <dbReference type="NCBI Taxonomy" id="4829"/>
    <lineage>
        <taxon>Eukaryota</taxon>
        <taxon>Fungi</taxon>
        <taxon>Fungi incertae sedis</taxon>
        <taxon>Mucoromycota</taxon>
        <taxon>Mucoromycotina</taxon>
        <taxon>Mucoromycetes</taxon>
        <taxon>Mucorales</taxon>
        <taxon>Cunninghamellaceae</taxon>
        <taxon>Absidia</taxon>
    </lineage>
</organism>
<dbReference type="OMA" id="QPLEGPW"/>
<evidence type="ECO:0000256" key="6">
    <source>
        <dbReference type="ARBA" id="ARBA00023049"/>
    </source>
</evidence>
<dbReference type="InterPro" id="IPR045666">
    <property type="entry name" value="OpdA_N"/>
</dbReference>
<dbReference type="OrthoDB" id="534666at2759"/>
<evidence type="ECO:0000259" key="11">
    <source>
        <dbReference type="Pfam" id="PF19310"/>
    </source>
</evidence>
<dbReference type="InterPro" id="IPR045090">
    <property type="entry name" value="Pept_M3A_M3B"/>
</dbReference>
<evidence type="ECO:0000259" key="10">
    <source>
        <dbReference type="Pfam" id="PF01432"/>
    </source>
</evidence>
<keyword evidence="5 9" id="KW-0862">Zinc</keyword>
<dbReference type="InterPro" id="IPR024079">
    <property type="entry name" value="MetalloPept_cat_dom_sf"/>
</dbReference>
<accession>A0A168Q7W1</accession>
<sequence>MNQSTKKYEALQGLKGSPEWDTLDKVQQRIVDMTLRDMQHAGIGFAEGSTEKQSFNEISERLSQLSLGFGNNVMDATKAYKKVIKNKADLEGLSDTFLETLKKNAVMQGVQGDDQDVYCITLDFPIYGPLMMNCSNRALRESIYKANITKASDNEPLINEILQLRHEKAQLLGYATYADLSLSVKMAHDLTTASTLLDQLHTASTTHAKQELADLTQFAVDHLGHAQDAPLMPWDTAYVSEQYRQALYKYDDETISAYFAFPKVLQGLFDVADQVLGIQVRELGADELDKKNISRWHDDVKVFEVAEKGDVKAYFYGDFYSRPAEKRSGAWMDTVTSRYKDPQGKVTLPVAYLICNQPTPQDATTPSLMKFRDVETLFHEFGHCLQHMMTRVDYAEASGINGVEWDFVEVASQFMENFCSEPKWLERLSGHYQTGEPMPKEMVQALVKNRHFLSGMAMLRQLHFSKVDLALHSSFTPPTAPTDPTVFDLDATIAKETTLIPRLPEDRFLCSFAHIFGGGYAAGYYSYKYSETFSADAYGAFEEAEAKGGNEAVVNVGQRYRDTILALGGGTPPRQVWTEFRGRPTVDINALLRHSGLQ</sequence>
<dbReference type="GO" id="GO:0046872">
    <property type="term" value="F:metal ion binding"/>
    <property type="evidence" value="ECO:0007669"/>
    <property type="project" value="UniProtKB-UniRule"/>
</dbReference>
<dbReference type="InParanoid" id="A0A168Q7W1"/>
<dbReference type="SUPFAM" id="SSF55486">
    <property type="entry name" value="Metalloproteases ('zincins'), catalytic domain"/>
    <property type="match status" value="1"/>
</dbReference>
<dbReference type="PANTHER" id="PTHR11804:SF83">
    <property type="entry name" value="LD37516P"/>
    <property type="match status" value="1"/>
</dbReference>
<dbReference type="GO" id="GO:0006518">
    <property type="term" value="P:peptide metabolic process"/>
    <property type="evidence" value="ECO:0007669"/>
    <property type="project" value="TreeGrafter"/>
</dbReference>
<dbReference type="STRING" id="4829.A0A168Q7W1"/>
<evidence type="ECO:0000256" key="4">
    <source>
        <dbReference type="ARBA" id="ARBA00022801"/>
    </source>
</evidence>
<dbReference type="FunFam" id="3.40.390.10:FF:000009">
    <property type="entry name" value="Oligopeptidase A"/>
    <property type="match status" value="1"/>
</dbReference>
<evidence type="ECO:0000256" key="7">
    <source>
        <dbReference type="ARBA" id="ARBA00024603"/>
    </source>
</evidence>
<dbReference type="AlphaFoldDB" id="A0A168Q7W1"/>
<evidence type="ECO:0000313" key="12">
    <source>
        <dbReference type="EMBL" id="SAM03827.1"/>
    </source>
</evidence>
<evidence type="ECO:0000256" key="3">
    <source>
        <dbReference type="ARBA" id="ARBA00022723"/>
    </source>
</evidence>
<dbReference type="InterPro" id="IPR034005">
    <property type="entry name" value="M3A_DCP"/>
</dbReference>
<evidence type="ECO:0000256" key="1">
    <source>
        <dbReference type="ARBA" id="ARBA00006040"/>
    </source>
</evidence>
<comment type="cofactor">
    <cofactor evidence="9">
        <name>Zn(2+)</name>
        <dbReference type="ChEBI" id="CHEBI:29105"/>
    </cofactor>
    <text evidence="9">Binds 1 zinc ion.</text>
</comment>
<dbReference type="GO" id="GO:0004222">
    <property type="term" value="F:metalloendopeptidase activity"/>
    <property type="evidence" value="ECO:0007669"/>
    <property type="project" value="UniProtKB-EC"/>
</dbReference>
<dbReference type="GO" id="GO:0006508">
    <property type="term" value="P:proteolysis"/>
    <property type="evidence" value="ECO:0007669"/>
    <property type="project" value="UniProtKB-KW"/>
</dbReference>
<comment type="catalytic activity">
    <reaction evidence="7">
        <text>Hydrolysis of oligopeptides, with broad specificity. Gly or Ala commonly occur as P1 or P1' residues, but more distant residues are also important, as is shown by the fact that Z-Gly-Pro-Gly-|-Gly-Pro-Ala is cleaved, but not Z-(Gly)(5).</text>
        <dbReference type="EC" id="3.4.24.70"/>
    </reaction>
</comment>
<comment type="similarity">
    <text evidence="1 9">Belongs to the peptidase M3 family.</text>
</comment>
<dbReference type="EMBL" id="LT554300">
    <property type="protein sequence ID" value="SAM03827.1"/>
    <property type="molecule type" value="Genomic_DNA"/>
</dbReference>
<dbReference type="Gene3D" id="1.10.1370.10">
    <property type="entry name" value="Neurolysin, domain 3"/>
    <property type="match status" value="1"/>
</dbReference>
<dbReference type="Proteomes" id="UP000078561">
    <property type="component" value="Unassembled WGS sequence"/>
</dbReference>
<dbReference type="EC" id="3.4.24.70" evidence="8"/>
<dbReference type="Gene3D" id="3.40.390.10">
    <property type="entry name" value="Collagenase (Catalytic Domain)"/>
    <property type="match status" value="1"/>
</dbReference>
<reference evidence="12" key="1">
    <citation type="submission" date="2016-04" db="EMBL/GenBank/DDBJ databases">
        <authorList>
            <person name="Evans L.H."/>
            <person name="Alamgir A."/>
            <person name="Owens N."/>
            <person name="Weber N.D."/>
            <person name="Virtaneva K."/>
            <person name="Barbian K."/>
            <person name="Babar A."/>
            <person name="Rosenke K."/>
        </authorList>
    </citation>
    <scope>NUCLEOTIDE SEQUENCE [LARGE SCALE GENOMIC DNA]</scope>
    <source>
        <strain evidence="12">CBS 101.48</strain>
    </source>
</reference>
<keyword evidence="3 9" id="KW-0479">Metal-binding</keyword>
<dbReference type="PANTHER" id="PTHR11804">
    <property type="entry name" value="PROTEASE M3 THIMET OLIGOPEPTIDASE-RELATED"/>
    <property type="match status" value="1"/>
</dbReference>